<dbReference type="PANTHER" id="PTHR10010:SF46">
    <property type="entry name" value="SODIUM-DEPENDENT PHOSPHATE TRANSPORT PROTEIN 2B"/>
    <property type="match status" value="1"/>
</dbReference>
<feature type="transmembrane region" description="Helical" evidence="6">
    <location>
        <begin position="109"/>
        <end position="126"/>
    </location>
</feature>
<keyword evidence="5 6" id="KW-0472">Membrane</keyword>
<keyword evidence="4 6" id="KW-1133">Transmembrane helix</keyword>
<gene>
    <name evidence="7" type="ORF">H4Q31_15805</name>
</gene>
<dbReference type="RefSeq" id="WP_185180017.1">
    <property type="nucleotide sequence ID" value="NZ_CBCSEP010000047.1"/>
</dbReference>
<dbReference type="Pfam" id="PF02690">
    <property type="entry name" value="Na_Pi_cotrans"/>
    <property type="match status" value="1"/>
</dbReference>
<dbReference type="EMBL" id="JACJVN010000059">
    <property type="protein sequence ID" value="MBB6678755.1"/>
    <property type="molecule type" value="Genomic_DNA"/>
</dbReference>
<dbReference type="InterPro" id="IPR003841">
    <property type="entry name" value="Na/Pi_transpt"/>
</dbReference>
<feature type="transmembrane region" description="Helical" evidence="6">
    <location>
        <begin position="254"/>
        <end position="273"/>
    </location>
</feature>
<feature type="transmembrane region" description="Helical" evidence="6">
    <location>
        <begin position="227"/>
        <end position="247"/>
    </location>
</feature>
<evidence type="ECO:0000256" key="6">
    <source>
        <dbReference type="SAM" id="Phobius"/>
    </source>
</evidence>
<evidence type="ECO:0000256" key="1">
    <source>
        <dbReference type="ARBA" id="ARBA00004651"/>
    </source>
</evidence>
<dbReference type="GO" id="GO:0044341">
    <property type="term" value="P:sodium-dependent phosphate transport"/>
    <property type="evidence" value="ECO:0007669"/>
    <property type="project" value="InterPro"/>
</dbReference>
<comment type="subcellular location">
    <subcellularLocation>
        <location evidence="1">Cell membrane</location>
        <topology evidence="1">Multi-pass membrane protein</topology>
    </subcellularLocation>
</comment>
<dbReference type="GO" id="GO:0005886">
    <property type="term" value="C:plasma membrane"/>
    <property type="evidence" value="ECO:0007669"/>
    <property type="project" value="UniProtKB-SubCell"/>
</dbReference>
<evidence type="ECO:0000256" key="5">
    <source>
        <dbReference type="ARBA" id="ARBA00023136"/>
    </source>
</evidence>
<keyword evidence="8" id="KW-1185">Reference proteome</keyword>
<feature type="transmembrane region" description="Helical" evidence="6">
    <location>
        <begin position="189"/>
        <end position="215"/>
    </location>
</feature>
<evidence type="ECO:0000256" key="2">
    <source>
        <dbReference type="ARBA" id="ARBA00022475"/>
    </source>
</evidence>
<feature type="transmembrane region" description="Helical" evidence="6">
    <location>
        <begin position="146"/>
        <end position="168"/>
    </location>
</feature>
<evidence type="ECO:0000256" key="3">
    <source>
        <dbReference type="ARBA" id="ARBA00022692"/>
    </source>
</evidence>
<protein>
    <submittedName>
        <fullName evidence="7">Na/Pi cotransporter family protein</fullName>
    </submittedName>
</protein>
<reference evidence="7 8" key="1">
    <citation type="submission" date="2020-08" db="EMBL/GenBank/DDBJ databases">
        <title>Cohnella phylogeny.</title>
        <authorList>
            <person name="Dunlap C."/>
        </authorList>
    </citation>
    <scope>NUCLEOTIDE SEQUENCE [LARGE SCALE GENOMIC DNA]</scope>
    <source>
        <strain evidence="7 8">DSM 103658</strain>
    </source>
</reference>
<organism evidence="7 8">
    <name type="scientific">Cohnella lubricantis</name>
    <dbReference type="NCBI Taxonomy" id="2163172"/>
    <lineage>
        <taxon>Bacteria</taxon>
        <taxon>Bacillati</taxon>
        <taxon>Bacillota</taxon>
        <taxon>Bacilli</taxon>
        <taxon>Bacillales</taxon>
        <taxon>Paenibacillaceae</taxon>
        <taxon>Cohnella</taxon>
    </lineage>
</organism>
<dbReference type="PANTHER" id="PTHR10010">
    <property type="entry name" value="SOLUTE CARRIER FAMILY 34 SODIUM PHOSPHATE , MEMBER 2-RELATED"/>
    <property type="match status" value="1"/>
</dbReference>
<comment type="caution">
    <text evidence="7">The sequence shown here is derived from an EMBL/GenBank/DDBJ whole genome shotgun (WGS) entry which is preliminary data.</text>
</comment>
<evidence type="ECO:0000313" key="8">
    <source>
        <dbReference type="Proteomes" id="UP000574133"/>
    </source>
</evidence>
<accession>A0A841TFA3</accession>
<evidence type="ECO:0000256" key="4">
    <source>
        <dbReference type="ARBA" id="ARBA00022989"/>
    </source>
</evidence>
<dbReference type="GO" id="GO:0005436">
    <property type="term" value="F:sodium:phosphate symporter activity"/>
    <property type="evidence" value="ECO:0007669"/>
    <property type="project" value="InterPro"/>
</dbReference>
<keyword evidence="3 6" id="KW-0812">Transmembrane</keyword>
<feature type="transmembrane region" description="Helical" evidence="6">
    <location>
        <begin position="52"/>
        <end position="74"/>
    </location>
</feature>
<evidence type="ECO:0000313" key="7">
    <source>
        <dbReference type="EMBL" id="MBB6678755.1"/>
    </source>
</evidence>
<dbReference type="Proteomes" id="UP000574133">
    <property type="component" value="Unassembled WGS sequence"/>
</dbReference>
<keyword evidence="2" id="KW-1003">Cell membrane</keyword>
<sequence length="319" mass="33124">MIMYIVSASVFGLALLLGGMKLMEVALRQWAGSRLPAALERTTSTPFKGFLAGTFSSALMQSGTAVTVLTIGLVNARLLPLANSFGIILGTNVGTCLTTELMSLRLHRYALPMLAAAFVIWLWTALSGEMRALPALPRRYAPPLRYGSAALAGFGLLLFGFAVLQSVGPTLQTSDMFMDMMTHAESSPVWGLLGGAAITAAVHSSSAVIAMSMGLADGGVMSPATGVAIMLGANVGTCFTGLLASLSGGRGGRFVALAQIVLNISGALLFYPLRGALLAAASWIAPGDPAAQIAHAQTMFNIACSLLALPAAYMLLRRR</sequence>
<name>A0A841TFA3_9BACL</name>
<proteinExistence type="predicted"/>
<dbReference type="AlphaFoldDB" id="A0A841TFA3"/>
<dbReference type="NCBIfam" id="NF037997">
    <property type="entry name" value="Na_Pi_symport"/>
    <property type="match status" value="1"/>
</dbReference>
<feature type="transmembrane region" description="Helical" evidence="6">
    <location>
        <begin position="293"/>
        <end position="316"/>
    </location>
</feature>